<keyword evidence="2" id="KW-1185">Reference proteome</keyword>
<protein>
    <submittedName>
        <fullName evidence="1">Alpha tubulin suppressor</fullName>
    </submittedName>
</protein>
<evidence type="ECO:0000313" key="1">
    <source>
        <dbReference type="EMBL" id="KAK8192511.1"/>
    </source>
</evidence>
<dbReference type="EMBL" id="JAMKPW020000044">
    <property type="protein sequence ID" value="KAK8192511.1"/>
    <property type="molecule type" value="Genomic_DNA"/>
</dbReference>
<reference evidence="1" key="1">
    <citation type="submission" date="2024-02" db="EMBL/GenBank/DDBJ databases">
        <title>Metagenome Assembled Genome of Zalaria obscura JY119.</title>
        <authorList>
            <person name="Vighnesh L."/>
            <person name="Jagadeeshwari U."/>
            <person name="Venkata Ramana C."/>
            <person name="Sasikala C."/>
        </authorList>
    </citation>
    <scope>NUCLEOTIDE SEQUENCE</scope>
    <source>
        <strain evidence="1">JY119</strain>
    </source>
</reference>
<dbReference type="Proteomes" id="UP001320706">
    <property type="component" value="Unassembled WGS sequence"/>
</dbReference>
<proteinExistence type="predicted"/>
<comment type="caution">
    <text evidence="1">The sequence shown here is derived from an EMBL/GenBank/DDBJ whole genome shotgun (WGS) entry which is preliminary data.</text>
</comment>
<name>A0ACC3S2X2_9PEZI</name>
<sequence>MTIYALGSNGSGQLGLGHLEDVSKPTLLDVSLGLKATDIKSIVAGGNHTLILTYSGDVYATGSNNGQRCGLDGNTEEYTTLQKVEIPSNDRISHCAATWEASVLVTADNSVLVCGLGPKGELGLGQGWTNASKLHAIHEFPPAGATVVDLAACMGHVVAVLSNGEVYGWGVGRNGQLGQPYEDVWAPRKLEGVTFKAVRAVCGKDFTCIFGALKEGEFVLLGPKRDRFSLKASLPARIPEWKDVSASWGSIYVLLPSGKLLAWGRDDHGQLPPVDIPPLQAMRAGSEHVVALTTSGDVLAWGWGEHGNCGPETDDRSDVKGRWNVLKLDGEVLFLGGGCATTWIVTDLGSG</sequence>
<accession>A0ACC3S2X2</accession>
<organism evidence="1 2">
    <name type="scientific">Zalaria obscura</name>
    <dbReference type="NCBI Taxonomy" id="2024903"/>
    <lineage>
        <taxon>Eukaryota</taxon>
        <taxon>Fungi</taxon>
        <taxon>Dikarya</taxon>
        <taxon>Ascomycota</taxon>
        <taxon>Pezizomycotina</taxon>
        <taxon>Dothideomycetes</taxon>
        <taxon>Dothideomycetidae</taxon>
        <taxon>Dothideales</taxon>
        <taxon>Zalariaceae</taxon>
        <taxon>Zalaria</taxon>
    </lineage>
</organism>
<gene>
    <name evidence="1" type="primary">ATS1</name>
    <name evidence="1" type="ORF">M8818_007681</name>
</gene>
<evidence type="ECO:0000313" key="2">
    <source>
        <dbReference type="Proteomes" id="UP001320706"/>
    </source>
</evidence>